<dbReference type="EMBL" id="CP036298">
    <property type="protein sequence ID" value="QDV27449.1"/>
    <property type="molecule type" value="Genomic_DNA"/>
</dbReference>
<dbReference type="KEGG" id="ahel:Q31a_58380"/>
<reference evidence="1 2" key="1">
    <citation type="submission" date="2019-02" db="EMBL/GenBank/DDBJ databases">
        <title>Deep-cultivation of Planctomycetes and their phenomic and genomic characterization uncovers novel biology.</title>
        <authorList>
            <person name="Wiegand S."/>
            <person name="Jogler M."/>
            <person name="Boedeker C."/>
            <person name="Pinto D."/>
            <person name="Vollmers J."/>
            <person name="Rivas-Marin E."/>
            <person name="Kohn T."/>
            <person name="Peeters S.H."/>
            <person name="Heuer A."/>
            <person name="Rast P."/>
            <person name="Oberbeckmann S."/>
            <person name="Bunk B."/>
            <person name="Jeske O."/>
            <person name="Meyerdierks A."/>
            <person name="Storesund J.E."/>
            <person name="Kallscheuer N."/>
            <person name="Luecker S."/>
            <person name="Lage O.M."/>
            <person name="Pohl T."/>
            <person name="Merkel B.J."/>
            <person name="Hornburger P."/>
            <person name="Mueller R.-W."/>
            <person name="Bruemmer F."/>
            <person name="Labrenz M."/>
            <person name="Spormann A.M."/>
            <person name="Op den Camp H."/>
            <person name="Overmann J."/>
            <person name="Amann R."/>
            <person name="Jetten M.S.M."/>
            <person name="Mascher T."/>
            <person name="Medema M.H."/>
            <person name="Devos D.P."/>
            <person name="Kaster A.-K."/>
            <person name="Ovreas L."/>
            <person name="Rohde M."/>
            <person name="Galperin M.Y."/>
            <person name="Jogler C."/>
        </authorList>
    </citation>
    <scope>NUCLEOTIDE SEQUENCE [LARGE SCALE GENOMIC DNA]</scope>
    <source>
        <strain evidence="1 2">Q31a</strain>
    </source>
</reference>
<sequence length="95" mass="10214">MQWGAGNAPDPATLLCARIVVVRGARIAVQPLTVSKLRSTQLSLGTWIAFQCIVFQVQCVVLSSACTPDLYTGLRAEPSLAIRGNLIRSLLGRFS</sequence>
<gene>
    <name evidence="1" type="ORF">Q31a_58380</name>
</gene>
<keyword evidence="2" id="KW-1185">Reference proteome</keyword>
<dbReference type="AlphaFoldDB" id="A0A518GFS3"/>
<dbReference type="Proteomes" id="UP000318017">
    <property type="component" value="Chromosome"/>
</dbReference>
<protein>
    <submittedName>
        <fullName evidence="1">Uncharacterized protein</fullName>
    </submittedName>
</protein>
<evidence type="ECO:0000313" key="2">
    <source>
        <dbReference type="Proteomes" id="UP000318017"/>
    </source>
</evidence>
<accession>A0A518GFS3</accession>
<name>A0A518GFS3_9BACT</name>
<evidence type="ECO:0000313" key="1">
    <source>
        <dbReference type="EMBL" id="QDV27449.1"/>
    </source>
</evidence>
<organism evidence="1 2">
    <name type="scientific">Aureliella helgolandensis</name>
    <dbReference type="NCBI Taxonomy" id="2527968"/>
    <lineage>
        <taxon>Bacteria</taxon>
        <taxon>Pseudomonadati</taxon>
        <taxon>Planctomycetota</taxon>
        <taxon>Planctomycetia</taxon>
        <taxon>Pirellulales</taxon>
        <taxon>Pirellulaceae</taxon>
        <taxon>Aureliella</taxon>
    </lineage>
</organism>
<proteinExistence type="predicted"/>